<name>X0Y2E1_9ZZZZ</name>
<dbReference type="GO" id="GO:0032357">
    <property type="term" value="F:oxidized purine DNA binding"/>
    <property type="evidence" value="ECO:0007669"/>
    <property type="project" value="TreeGrafter"/>
</dbReference>
<dbReference type="EMBL" id="BARS01045292">
    <property type="protein sequence ID" value="GAG31066.1"/>
    <property type="molecule type" value="Genomic_DNA"/>
</dbReference>
<dbReference type="Pfam" id="PF00730">
    <property type="entry name" value="HhH-GPD"/>
    <property type="match status" value="1"/>
</dbReference>
<keyword evidence="8" id="KW-0234">DNA repair</keyword>
<evidence type="ECO:0000256" key="4">
    <source>
        <dbReference type="ARBA" id="ARBA00022763"/>
    </source>
</evidence>
<accession>X0Y2E1</accession>
<evidence type="ECO:0000256" key="1">
    <source>
        <dbReference type="ARBA" id="ARBA00001966"/>
    </source>
</evidence>
<keyword evidence="7" id="KW-0411">Iron-sulfur</keyword>
<evidence type="ECO:0000256" key="7">
    <source>
        <dbReference type="ARBA" id="ARBA00023014"/>
    </source>
</evidence>
<keyword evidence="6" id="KW-0408">Iron</keyword>
<dbReference type="InterPro" id="IPR044298">
    <property type="entry name" value="MIG/MutY"/>
</dbReference>
<sequence length="115" mass="12794">MATVLACYQRFLDRFSTAYDLAAAELNHVLKAWEGLGYYYAQARNLHAPARPVVERLGVNGLPTDKRMGGRDYPFICLPSVDTVDGKLSRFPLAVADQQIIAALQSAGQRRLEPR</sequence>
<evidence type="ECO:0000256" key="3">
    <source>
        <dbReference type="ARBA" id="ARBA00022723"/>
    </source>
</evidence>
<dbReference type="Gene3D" id="1.10.340.30">
    <property type="entry name" value="Hypothetical protein, domain 2"/>
    <property type="match status" value="1"/>
</dbReference>
<reference evidence="11" key="1">
    <citation type="journal article" date="2014" name="Front. Microbiol.">
        <title>High frequency of phylogenetically diverse reductive dehalogenase-homologous genes in deep subseafloor sedimentary metagenomes.</title>
        <authorList>
            <person name="Kawai M."/>
            <person name="Futagami T."/>
            <person name="Toyoda A."/>
            <person name="Takaki Y."/>
            <person name="Nishi S."/>
            <person name="Hori S."/>
            <person name="Arai W."/>
            <person name="Tsubouchi T."/>
            <person name="Morono Y."/>
            <person name="Uchiyama I."/>
            <person name="Ito T."/>
            <person name="Fujiyama A."/>
            <person name="Inagaki F."/>
            <person name="Takami H."/>
        </authorList>
    </citation>
    <scope>NUCLEOTIDE SEQUENCE</scope>
    <source>
        <strain evidence="11">Expedition CK06-06</strain>
    </source>
</reference>
<protein>
    <recommendedName>
        <fullName evidence="10">HhH-GPD domain-containing protein</fullName>
    </recommendedName>
</protein>
<keyword evidence="5" id="KW-0378">Hydrolase</keyword>
<dbReference type="GO" id="GO:0006298">
    <property type="term" value="P:mismatch repair"/>
    <property type="evidence" value="ECO:0007669"/>
    <property type="project" value="TreeGrafter"/>
</dbReference>
<evidence type="ECO:0000259" key="10">
    <source>
        <dbReference type="Pfam" id="PF00730"/>
    </source>
</evidence>
<dbReference type="PANTHER" id="PTHR42944:SF1">
    <property type="entry name" value="ADENINE DNA GLYCOSYLASE"/>
    <property type="match status" value="1"/>
</dbReference>
<organism evidence="11">
    <name type="scientific">marine sediment metagenome</name>
    <dbReference type="NCBI Taxonomy" id="412755"/>
    <lineage>
        <taxon>unclassified sequences</taxon>
        <taxon>metagenomes</taxon>
        <taxon>ecological metagenomes</taxon>
    </lineage>
</organism>
<evidence type="ECO:0000256" key="8">
    <source>
        <dbReference type="ARBA" id="ARBA00023204"/>
    </source>
</evidence>
<keyword evidence="3" id="KW-0479">Metal-binding</keyword>
<proteinExistence type="inferred from homology"/>
<evidence type="ECO:0000256" key="9">
    <source>
        <dbReference type="ARBA" id="ARBA00023295"/>
    </source>
</evidence>
<dbReference type="GO" id="GO:0051536">
    <property type="term" value="F:iron-sulfur cluster binding"/>
    <property type="evidence" value="ECO:0007669"/>
    <property type="project" value="UniProtKB-KW"/>
</dbReference>
<dbReference type="GO" id="GO:0034039">
    <property type="term" value="F:8-oxo-7,8-dihydroguanine DNA N-glycosylase activity"/>
    <property type="evidence" value="ECO:0007669"/>
    <property type="project" value="TreeGrafter"/>
</dbReference>
<keyword evidence="9" id="KW-0326">Glycosidase</keyword>
<feature type="domain" description="HhH-GPD" evidence="10">
    <location>
        <begin position="2"/>
        <end position="83"/>
    </location>
</feature>
<gene>
    <name evidence="11" type="ORF">S01H1_68301</name>
</gene>
<evidence type="ECO:0000256" key="6">
    <source>
        <dbReference type="ARBA" id="ARBA00023004"/>
    </source>
</evidence>
<comment type="cofactor">
    <cofactor evidence="1">
        <name>[4Fe-4S] cluster</name>
        <dbReference type="ChEBI" id="CHEBI:49883"/>
    </cofactor>
</comment>
<evidence type="ECO:0000256" key="5">
    <source>
        <dbReference type="ARBA" id="ARBA00022801"/>
    </source>
</evidence>
<comment type="similarity">
    <text evidence="2">Belongs to the Nth/MutY family.</text>
</comment>
<dbReference type="InterPro" id="IPR011257">
    <property type="entry name" value="DNA_glycosylase"/>
</dbReference>
<comment type="caution">
    <text evidence="11">The sequence shown here is derived from an EMBL/GenBank/DDBJ whole genome shotgun (WGS) entry which is preliminary data.</text>
</comment>
<dbReference type="InterPro" id="IPR003265">
    <property type="entry name" value="HhH-GPD_domain"/>
</dbReference>
<dbReference type="GO" id="GO:0000701">
    <property type="term" value="F:purine-specific mismatch base pair DNA N-glycosylase activity"/>
    <property type="evidence" value="ECO:0007669"/>
    <property type="project" value="TreeGrafter"/>
</dbReference>
<dbReference type="GO" id="GO:0046872">
    <property type="term" value="F:metal ion binding"/>
    <property type="evidence" value="ECO:0007669"/>
    <property type="project" value="UniProtKB-KW"/>
</dbReference>
<dbReference type="GO" id="GO:0035485">
    <property type="term" value="F:adenine/guanine mispair binding"/>
    <property type="evidence" value="ECO:0007669"/>
    <property type="project" value="TreeGrafter"/>
</dbReference>
<evidence type="ECO:0000313" key="11">
    <source>
        <dbReference type="EMBL" id="GAG31066.1"/>
    </source>
</evidence>
<dbReference type="GO" id="GO:0006284">
    <property type="term" value="P:base-excision repair"/>
    <property type="evidence" value="ECO:0007669"/>
    <property type="project" value="InterPro"/>
</dbReference>
<keyword evidence="4" id="KW-0227">DNA damage</keyword>
<dbReference type="AlphaFoldDB" id="X0Y2E1"/>
<evidence type="ECO:0000256" key="2">
    <source>
        <dbReference type="ARBA" id="ARBA00008343"/>
    </source>
</evidence>
<dbReference type="SUPFAM" id="SSF48150">
    <property type="entry name" value="DNA-glycosylase"/>
    <property type="match status" value="1"/>
</dbReference>
<dbReference type="PANTHER" id="PTHR42944">
    <property type="entry name" value="ADENINE DNA GLYCOSYLASE"/>
    <property type="match status" value="1"/>
</dbReference>